<dbReference type="AlphaFoldDB" id="A0A0C3PJG6"/>
<reference evidence="2 3" key="1">
    <citation type="submission" date="2014-04" db="EMBL/GenBank/DDBJ databases">
        <authorList>
            <consortium name="DOE Joint Genome Institute"/>
            <person name="Kuo A."/>
            <person name="Kohler A."/>
            <person name="Costa M.D."/>
            <person name="Nagy L.G."/>
            <person name="Floudas D."/>
            <person name="Copeland A."/>
            <person name="Barry K.W."/>
            <person name="Cichocki N."/>
            <person name="Veneault-Fourrey C."/>
            <person name="LaButti K."/>
            <person name="Lindquist E.A."/>
            <person name="Lipzen A."/>
            <person name="Lundell T."/>
            <person name="Morin E."/>
            <person name="Murat C."/>
            <person name="Sun H."/>
            <person name="Tunlid A."/>
            <person name="Henrissat B."/>
            <person name="Grigoriev I.V."/>
            <person name="Hibbett D.S."/>
            <person name="Martin F."/>
            <person name="Nordberg H.P."/>
            <person name="Cantor M.N."/>
            <person name="Hua S.X."/>
        </authorList>
    </citation>
    <scope>NUCLEOTIDE SEQUENCE [LARGE SCALE GENOMIC DNA]</scope>
    <source>
        <strain evidence="2 3">Marx 270</strain>
    </source>
</reference>
<feature type="non-terminal residue" evidence="2">
    <location>
        <position position="1"/>
    </location>
</feature>
<dbReference type="InParanoid" id="A0A0C3PJG6"/>
<reference evidence="3" key="2">
    <citation type="submission" date="2015-01" db="EMBL/GenBank/DDBJ databases">
        <title>Evolutionary Origins and Diversification of the Mycorrhizal Mutualists.</title>
        <authorList>
            <consortium name="DOE Joint Genome Institute"/>
            <consortium name="Mycorrhizal Genomics Consortium"/>
            <person name="Kohler A."/>
            <person name="Kuo A."/>
            <person name="Nagy L.G."/>
            <person name="Floudas D."/>
            <person name="Copeland A."/>
            <person name="Barry K.W."/>
            <person name="Cichocki N."/>
            <person name="Veneault-Fourrey C."/>
            <person name="LaButti K."/>
            <person name="Lindquist E.A."/>
            <person name="Lipzen A."/>
            <person name="Lundell T."/>
            <person name="Morin E."/>
            <person name="Murat C."/>
            <person name="Riley R."/>
            <person name="Ohm R."/>
            <person name="Sun H."/>
            <person name="Tunlid A."/>
            <person name="Henrissat B."/>
            <person name="Grigoriev I.V."/>
            <person name="Hibbett D.S."/>
            <person name="Martin F."/>
        </authorList>
    </citation>
    <scope>NUCLEOTIDE SEQUENCE [LARGE SCALE GENOMIC DNA]</scope>
    <source>
        <strain evidence="3">Marx 270</strain>
    </source>
</reference>
<dbReference type="OrthoDB" id="5946233at2759"/>
<dbReference type="Proteomes" id="UP000054217">
    <property type="component" value="Unassembled WGS sequence"/>
</dbReference>
<protein>
    <submittedName>
        <fullName evidence="2">Uncharacterized protein</fullName>
    </submittedName>
</protein>
<feature type="chain" id="PRO_5002167987" evidence="1">
    <location>
        <begin position="18"/>
        <end position="130"/>
    </location>
</feature>
<accession>A0A0C3PJG6</accession>
<gene>
    <name evidence="2" type="ORF">M404DRAFT_100505</name>
</gene>
<keyword evidence="3" id="KW-1185">Reference proteome</keyword>
<feature type="signal peptide" evidence="1">
    <location>
        <begin position="1"/>
        <end position="17"/>
    </location>
</feature>
<proteinExistence type="predicted"/>
<evidence type="ECO:0000313" key="2">
    <source>
        <dbReference type="EMBL" id="KIO08751.1"/>
    </source>
</evidence>
<sequence>LIFHWLFIPWLQGELLAYKDHVNNTAKHSWTNLKVMPHGIPNLIYESAGDYGTIDFKVKVDPVAIEHVWKLYITPTHLVFDLVPPAFSIHIESFYVDMGCPLVTCQNVWAIYRELCGLIWQHADALAMLD</sequence>
<evidence type="ECO:0000256" key="1">
    <source>
        <dbReference type="SAM" id="SignalP"/>
    </source>
</evidence>
<dbReference type="HOGENOM" id="CLU_138920_0_0_1"/>
<dbReference type="EMBL" id="KN831956">
    <property type="protein sequence ID" value="KIO08751.1"/>
    <property type="molecule type" value="Genomic_DNA"/>
</dbReference>
<feature type="non-terminal residue" evidence="2">
    <location>
        <position position="130"/>
    </location>
</feature>
<organism evidence="2 3">
    <name type="scientific">Pisolithus tinctorius Marx 270</name>
    <dbReference type="NCBI Taxonomy" id="870435"/>
    <lineage>
        <taxon>Eukaryota</taxon>
        <taxon>Fungi</taxon>
        <taxon>Dikarya</taxon>
        <taxon>Basidiomycota</taxon>
        <taxon>Agaricomycotina</taxon>
        <taxon>Agaricomycetes</taxon>
        <taxon>Agaricomycetidae</taxon>
        <taxon>Boletales</taxon>
        <taxon>Sclerodermatineae</taxon>
        <taxon>Pisolithaceae</taxon>
        <taxon>Pisolithus</taxon>
    </lineage>
</organism>
<name>A0A0C3PJG6_PISTI</name>
<evidence type="ECO:0000313" key="3">
    <source>
        <dbReference type="Proteomes" id="UP000054217"/>
    </source>
</evidence>
<keyword evidence="1" id="KW-0732">Signal</keyword>